<accession>A0A0M0J6G6</accession>
<dbReference type="EMBL" id="JWZX01003301">
    <property type="protein sequence ID" value="KOO22209.1"/>
    <property type="molecule type" value="Genomic_DNA"/>
</dbReference>
<dbReference type="Proteomes" id="UP000037460">
    <property type="component" value="Unassembled WGS sequence"/>
</dbReference>
<dbReference type="Pfam" id="PF07004">
    <property type="entry name" value="SHIPPO-rpt"/>
    <property type="match status" value="2"/>
</dbReference>
<proteinExistence type="predicted"/>
<reference evidence="3" key="1">
    <citation type="journal article" date="2015" name="PLoS Genet.">
        <title>Genome Sequence and Transcriptome Analyses of Chrysochromulina tobin: Metabolic Tools for Enhanced Algal Fitness in the Prominent Order Prymnesiales (Haptophyceae).</title>
        <authorList>
            <person name="Hovde B.T."/>
            <person name="Deodato C.R."/>
            <person name="Hunsperger H.M."/>
            <person name="Ryken S.A."/>
            <person name="Yost W."/>
            <person name="Jha R.K."/>
            <person name="Patterson J."/>
            <person name="Monnat R.J. Jr."/>
            <person name="Barlow S.B."/>
            <person name="Starkenburg S.R."/>
            <person name="Cattolico R.A."/>
        </authorList>
    </citation>
    <scope>NUCLEOTIDE SEQUENCE</scope>
    <source>
        <strain evidence="3">CCMP291</strain>
    </source>
</reference>
<comment type="caution">
    <text evidence="2">The sequence shown here is derived from an EMBL/GenBank/DDBJ whole genome shotgun (WGS) entry which is preliminary data.</text>
</comment>
<evidence type="ECO:0000313" key="2">
    <source>
        <dbReference type="EMBL" id="KOO22209.1"/>
    </source>
</evidence>
<feature type="region of interest" description="Disordered" evidence="1">
    <location>
        <begin position="122"/>
        <end position="143"/>
    </location>
</feature>
<evidence type="ECO:0000256" key="1">
    <source>
        <dbReference type="SAM" id="MobiDB-lite"/>
    </source>
</evidence>
<dbReference type="AlphaFoldDB" id="A0A0M0J6G6"/>
<gene>
    <name evidence="2" type="ORF">Ctob_002301</name>
</gene>
<sequence length="242" mass="25927">MPVVMTGSKPRAPVAFGEYEIGRSKKPVNRKPTAAFKDGMKKGLELEQQGDPGAYDPYMNSDIVATSSFTHNKTQKPFQATSTRDLAMQLYGEDSPGPGAYQAAESAKKQYAAVDPNISVFRSGSLQRPKDDTPVPGAGTYSPNMASVYANKRDSGASLRSAGGRFRVEQSMTEPGVGPGSYEETSGTLLLDSQQAVLRSSKIKPAFSTTSPQRSLPFLPQDTPGPGSYEPLEPRLGKAKRS</sequence>
<feature type="region of interest" description="Disordered" evidence="1">
    <location>
        <begin position="202"/>
        <end position="242"/>
    </location>
</feature>
<organism evidence="2 3">
    <name type="scientific">Chrysochromulina tobinii</name>
    <dbReference type="NCBI Taxonomy" id="1460289"/>
    <lineage>
        <taxon>Eukaryota</taxon>
        <taxon>Haptista</taxon>
        <taxon>Haptophyta</taxon>
        <taxon>Prymnesiophyceae</taxon>
        <taxon>Prymnesiales</taxon>
        <taxon>Chrysochromulinaceae</taxon>
        <taxon>Chrysochromulina</taxon>
    </lineage>
</organism>
<protein>
    <submittedName>
        <fullName evidence="2">Uncharacterized protein</fullName>
    </submittedName>
</protein>
<dbReference type="InterPro" id="IPR010736">
    <property type="entry name" value="SHIPPO-rpt"/>
</dbReference>
<evidence type="ECO:0000313" key="3">
    <source>
        <dbReference type="Proteomes" id="UP000037460"/>
    </source>
</evidence>
<keyword evidence="3" id="KW-1185">Reference proteome</keyword>
<name>A0A0M0J6G6_9EUKA</name>